<dbReference type="Proteomes" id="UP000677918">
    <property type="component" value="Unassembled WGS sequence"/>
</dbReference>
<name>A0A8J4H3C6_9BACL</name>
<dbReference type="AlphaFoldDB" id="A0A8J4H3C6"/>
<accession>A0A8J4H3C6</accession>
<keyword evidence="2" id="KW-1185">Reference proteome</keyword>
<comment type="caution">
    <text evidence="1">The sequence shown here is derived from an EMBL/GenBank/DDBJ whole genome shotgun (WGS) entry which is preliminary data.</text>
</comment>
<evidence type="ECO:0000313" key="1">
    <source>
        <dbReference type="EMBL" id="GIQ70213.1"/>
    </source>
</evidence>
<dbReference type="EMBL" id="BOVK01000041">
    <property type="protein sequence ID" value="GIQ70213.1"/>
    <property type="molecule type" value="Genomic_DNA"/>
</dbReference>
<organism evidence="1 2">
    <name type="scientific">Xylanibacillus composti</name>
    <dbReference type="NCBI Taxonomy" id="1572762"/>
    <lineage>
        <taxon>Bacteria</taxon>
        <taxon>Bacillati</taxon>
        <taxon>Bacillota</taxon>
        <taxon>Bacilli</taxon>
        <taxon>Bacillales</taxon>
        <taxon>Paenibacillaceae</taxon>
        <taxon>Xylanibacillus</taxon>
    </lineage>
</organism>
<evidence type="ECO:0000313" key="2">
    <source>
        <dbReference type="Proteomes" id="UP000677918"/>
    </source>
</evidence>
<sequence>MDNSRGNTSARNRENVVLLPKTKEYYQVQLTRLLEKEAYVQAQELLRFLLSCQTEDEADRGEWESLLQWLDDHLESMSTVEAEDEAVSEAELTSQYLNEKAARDERFVRQLLGALYDDSGLEQKLLALEQLTHLKSPENLSEIVANWLEAQPQHPLVQFKALQLLKQRGLDREVHIKRGDSVLHCSVQETPLSQEEFPQAVNEVANRVREVCEVMNPSLAYFAEQAWSQFVAAVYGGSMYEQLRNAADEDISVWAAALHQAAVNAMAGDARPVEVRSYYDVNEQKVFQWEQVYRAIIETFHAL</sequence>
<protein>
    <submittedName>
        <fullName evidence="1">Uncharacterized protein</fullName>
    </submittedName>
</protein>
<reference evidence="1" key="1">
    <citation type="submission" date="2021-04" db="EMBL/GenBank/DDBJ databases">
        <title>Draft genome sequence of Xylanibacillus composti strain K13.</title>
        <authorList>
            <person name="Uke A."/>
            <person name="Chhe C."/>
            <person name="Baramee S."/>
            <person name="Kosugi A."/>
        </authorList>
    </citation>
    <scope>NUCLEOTIDE SEQUENCE</scope>
    <source>
        <strain evidence="1">K13</strain>
    </source>
</reference>
<gene>
    <name evidence="1" type="ORF">XYCOK13_30370</name>
</gene>
<proteinExistence type="predicted"/>
<dbReference type="RefSeq" id="WP_213412975.1">
    <property type="nucleotide sequence ID" value="NZ_BOVK01000041.1"/>
</dbReference>